<protein>
    <submittedName>
        <fullName evidence="1">Uncharacterized protein</fullName>
    </submittedName>
</protein>
<dbReference type="EMBL" id="CM042884">
    <property type="protein sequence ID" value="KAI4368254.1"/>
    <property type="molecule type" value="Genomic_DNA"/>
</dbReference>
<sequence length="160" mass="17514">MREKIEKLALLPFAIGCMSESSVAVASPNQNEPRSKDDPGQLTMMGLATQKRDAREREEYSSDESTKSSFGFVPVPKPNITASIHRLYKGLKSFSQLFAYKEDADEDEDDDGQIEIGGPTDVKHVTHIGWDGCAAMTNVFGSPLSQLPLPLASHEVQTLS</sequence>
<name>A0ACB9QS59_9MYRT</name>
<accession>A0ACB9QS59</accession>
<evidence type="ECO:0000313" key="2">
    <source>
        <dbReference type="Proteomes" id="UP001057402"/>
    </source>
</evidence>
<gene>
    <name evidence="1" type="ORF">MLD38_016830</name>
</gene>
<keyword evidence="2" id="KW-1185">Reference proteome</keyword>
<dbReference type="Proteomes" id="UP001057402">
    <property type="component" value="Chromosome 5"/>
</dbReference>
<comment type="caution">
    <text evidence="1">The sequence shown here is derived from an EMBL/GenBank/DDBJ whole genome shotgun (WGS) entry which is preliminary data.</text>
</comment>
<reference evidence="2" key="1">
    <citation type="journal article" date="2023" name="Front. Plant Sci.">
        <title>Chromosomal-level genome assembly of Melastoma candidum provides insights into trichome evolution.</title>
        <authorList>
            <person name="Zhong Y."/>
            <person name="Wu W."/>
            <person name="Sun C."/>
            <person name="Zou P."/>
            <person name="Liu Y."/>
            <person name="Dai S."/>
            <person name="Zhou R."/>
        </authorList>
    </citation>
    <scope>NUCLEOTIDE SEQUENCE [LARGE SCALE GENOMIC DNA]</scope>
</reference>
<organism evidence="1 2">
    <name type="scientific">Melastoma candidum</name>
    <dbReference type="NCBI Taxonomy" id="119954"/>
    <lineage>
        <taxon>Eukaryota</taxon>
        <taxon>Viridiplantae</taxon>
        <taxon>Streptophyta</taxon>
        <taxon>Embryophyta</taxon>
        <taxon>Tracheophyta</taxon>
        <taxon>Spermatophyta</taxon>
        <taxon>Magnoliopsida</taxon>
        <taxon>eudicotyledons</taxon>
        <taxon>Gunneridae</taxon>
        <taxon>Pentapetalae</taxon>
        <taxon>rosids</taxon>
        <taxon>malvids</taxon>
        <taxon>Myrtales</taxon>
        <taxon>Melastomataceae</taxon>
        <taxon>Melastomatoideae</taxon>
        <taxon>Melastomateae</taxon>
        <taxon>Melastoma</taxon>
    </lineage>
</organism>
<evidence type="ECO:0000313" key="1">
    <source>
        <dbReference type="EMBL" id="KAI4368254.1"/>
    </source>
</evidence>
<proteinExistence type="predicted"/>